<dbReference type="Proteomes" id="UP000324897">
    <property type="component" value="Chromosome 4"/>
</dbReference>
<dbReference type="GO" id="GO:0006629">
    <property type="term" value="P:lipid metabolic process"/>
    <property type="evidence" value="ECO:0007669"/>
    <property type="project" value="UniProtKB-KW"/>
</dbReference>
<evidence type="ECO:0000256" key="4">
    <source>
        <dbReference type="ARBA" id="ARBA00023098"/>
    </source>
</evidence>
<reference evidence="5 6" key="1">
    <citation type="journal article" date="2019" name="Sci. Rep.">
        <title>A high-quality genome of Eragrostis curvula grass provides insights into Poaceae evolution and supports new strategies to enhance forage quality.</title>
        <authorList>
            <person name="Carballo J."/>
            <person name="Santos B.A.C.M."/>
            <person name="Zappacosta D."/>
            <person name="Garbus I."/>
            <person name="Selva J.P."/>
            <person name="Gallo C.A."/>
            <person name="Diaz A."/>
            <person name="Albertini E."/>
            <person name="Caccamo M."/>
            <person name="Echenique V."/>
        </authorList>
    </citation>
    <scope>NUCLEOTIDE SEQUENCE [LARGE SCALE GENOMIC DNA]</scope>
    <source>
        <strain evidence="6">cv. Victoria</strain>
        <tissue evidence="5">Leaf</tissue>
    </source>
</reference>
<evidence type="ECO:0000256" key="3">
    <source>
        <dbReference type="ARBA" id="ARBA00023027"/>
    </source>
</evidence>
<gene>
    <name evidence="5" type="ORF">EJB05_10674</name>
</gene>
<dbReference type="PANTHER" id="PTHR43180">
    <property type="entry name" value="3-OXOACYL-(ACYL-CARRIER-PROTEIN) REDUCTASE (AFU_ORTHOLOGUE AFUA_6G11210)"/>
    <property type="match status" value="1"/>
</dbReference>
<dbReference type="InterPro" id="IPR002347">
    <property type="entry name" value="SDR_fam"/>
</dbReference>
<dbReference type="GO" id="GO:0016491">
    <property type="term" value="F:oxidoreductase activity"/>
    <property type="evidence" value="ECO:0007669"/>
    <property type="project" value="UniProtKB-KW"/>
</dbReference>
<dbReference type="PANTHER" id="PTHR43180:SF28">
    <property type="entry name" value="NAD(P)-BINDING ROSSMANN-FOLD SUPERFAMILY PROTEIN"/>
    <property type="match status" value="1"/>
</dbReference>
<evidence type="ECO:0000256" key="2">
    <source>
        <dbReference type="ARBA" id="ARBA00023002"/>
    </source>
</evidence>
<feature type="non-terminal residue" evidence="5">
    <location>
        <position position="1"/>
    </location>
</feature>
<dbReference type="OrthoDB" id="676515at2759"/>
<comment type="caution">
    <text evidence="5">The sequence shown here is derived from an EMBL/GenBank/DDBJ whole genome shotgun (WGS) entry which is preliminary data.</text>
</comment>
<dbReference type="InterPro" id="IPR036291">
    <property type="entry name" value="NAD(P)-bd_dom_sf"/>
</dbReference>
<dbReference type="AlphaFoldDB" id="A0A5J9VPG1"/>
<evidence type="ECO:0000313" key="6">
    <source>
        <dbReference type="Proteomes" id="UP000324897"/>
    </source>
</evidence>
<evidence type="ECO:0000313" key="5">
    <source>
        <dbReference type="EMBL" id="TVU37365.1"/>
    </source>
</evidence>
<sequence length="158" mass="16807">MARKMAVITGAASGVGKATAPVFIKNGAKVVLADIRDDVGRAVATDLGPRASYTRCEVKDEAQLAAIVELRGHLYFNAGVDQRVDDAPDMEEFDRVMATNARATVAAVKHGARQRLHPEHGQRGGVMPHVYSVSKTAVLGLVRSVAGELRSWRATACG</sequence>
<keyword evidence="6" id="KW-1185">Reference proteome</keyword>
<organism evidence="5 6">
    <name type="scientific">Eragrostis curvula</name>
    <name type="common">weeping love grass</name>
    <dbReference type="NCBI Taxonomy" id="38414"/>
    <lineage>
        <taxon>Eukaryota</taxon>
        <taxon>Viridiplantae</taxon>
        <taxon>Streptophyta</taxon>
        <taxon>Embryophyta</taxon>
        <taxon>Tracheophyta</taxon>
        <taxon>Spermatophyta</taxon>
        <taxon>Magnoliopsida</taxon>
        <taxon>Liliopsida</taxon>
        <taxon>Poales</taxon>
        <taxon>Poaceae</taxon>
        <taxon>PACMAD clade</taxon>
        <taxon>Chloridoideae</taxon>
        <taxon>Eragrostideae</taxon>
        <taxon>Eragrostidinae</taxon>
        <taxon>Eragrostis</taxon>
    </lineage>
</organism>
<comment type="similarity">
    <text evidence="1">Belongs to the short-chain dehydrogenases/reductases (SDR) family.</text>
</comment>
<keyword evidence="3" id="KW-0520">NAD</keyword>
<proteinExistence type="inferred from homology"/>
<keyword evidence="4" id="KW-0443">Lipid metabolism</keyword>
<dbReference type="Gramene" id="TVU37365">
    <property type="protein sequence ID" value="TVU37365"/>
    <property type="gene ID" value="EJB05_10674"/>
</dbReference>
<dbReference type="PRINTS" id="PR00081">
    <property type="entry name" value="GDHRDH"/>
</dbReference>
<keyword evidence="2" id="KW-0560">Oxidoreductase</keyword>
<dbReference type="EMBL" id="RWGY01000007">
    <property type="protein sequence ID" value="TVU37365.1"/>
    <property type="molecule type" value="Genomic_DNA"/>
</dbReference>
<name>A0A5J9VPG1_9POAL</name>
<evidence type="ECO:0000256" key="1">
    <source>
        <dbReference type="ARBA" id="ARBA00006484"/>
    </source>
</evidence>
<dbReference type="Gene3D" id="3.40.50.720">
    <property type="entry name" value="NAD(P)-binding Rossmann-like Domain"/>
    <property type="match status" value="1"/>
</dbReference>
<protein>
    <submittedName>
        <fullName evidence="5">Uncharacterized protein</fullName>
    </submittedName>
</protein>
<dbReference type="Pfam" id="PF00106">
    <property type="entry name" value="adh_short"/>
    <property type="match status" value="1"/>
</dbReference>
<accession>A0A5J9VPG1</accession>
<dbReference type="SUPFAM" id="SSF51735">
    <property type="entry name" value="NAD(P)-binding Rossmann-fold domains"/>
    <property type="match status" value="1"/>
</dbReference>